<feature type="domain" description="Methyltransferase FkbM" evidence="1">
    <location>
        <begin position="87"/>
        <end position="236"/>
    </location>
</feature>
<dbReference type="STRING" id="92947.BVG79_01047"/>
<dbReference type="Gene3D" id="3.40.50.150">
    <property type="entry name" value="Vaccinia Virus protein VP39"/>
    <property type="match status" value="1"/>
</dbReference>
<dbReference type="GO" id="GO:0032259">
    <property type="term" value="P:methylation"/>
    <property type="evidence" value="ECO:0007669"/>
    <property type="project" value="UniProtKB-KW"/>
</dbReference>
<dbReference type="PANTHER" id="PTHR34203">
    <property type="entry name" value="METHYLTRANSFERASE, FKBM FAMILY PROTEIN"/>
    <property type="match status" value="1"/>
</dbReference>
<dbReference type="PANTHER" id="PTHR34203:SF15">
    <property type="entry name" value="SLL1173 PROTEIN"/>
    <property type="match status" value="1"/>
</dbReference>
<organism evidence="2 3">
    <name type="scientific">Ketogulonicigenium robustum</name>
    <dbReference type="NCBI Taxonomy" id="92947"/>
    <lineage>
        <taxon>Bacteria</taxon>
        <taxon>Pseudomonadati</taxon>
        <taxon>Pseudomonadota</taxon>
        <taxon>Alphaproteobacteria</taxon>
        <taxon>Rhodobacterales</taxon>
        <taxon>Roseobacteraceae</taxon>
        <taxon>Ketogulonicigenium</taxon>
    </lineage>
</organism>
<dbReference type="InterPro" id="IPR006342">
    <property type="entry name" value="FkbM_mtfrase"/>
</dbReference>
<keyword evidence="2" id="KW-0489">Methyltransferase</keyword>
<dbReference type="SUPFAM" id="SSF53335">
    <property type="entry name" value="S-adenosyl-L-methionine-dependent methyltransferases"/>
    <property type="match status" value="1"/>
</dbReference>
<evidence type="ECO:0000259" key="1">
    <source>
        <dbReference type="Pfam" id="PF05050"/>
    </source>
</evidence>
<gene>
    <name evidence="2" type="ORF">BVG79_01047</name>
</gene>
<keyword evidence="2" id="KW-0808">Transferase</keyword>
<dbReference type="InterPro" id="IPR052514">
    <property type="entry name" value="SAM-dependent_MTase"/>
</dbReference>
<reference evidence="2 3" key="1">
    <citation type="submission" date="2017-02" db="EMBL/GenBank/DDBJ databases">
        <title>Ketogulonicigenium robustum SPU B003 Genome sequencing and assembly.</title>
        <authorList>
            <person name="Li Y."/>
            <person name="Liu L."/>
            <person name="Wang C."/>
            <person name="Zhang M."/>
            <person name="Zhang T."/>
            <person name="Zhang Y."/>
        </authorList>
    </citation>
    <scope>NUCLEOTIDE SEQUENCE [LARGE SCALE GENOMIC DNA]</scope>
    <source>
        <strain evidence="2 3">SPU_B003</strain>
    </source>
</reference>
<sequence length="257" mass="28484">MEGPLQTATPTGEGTAYFDFLAALRALAKGDPVRFPPFELARWGGLTFCLNYDHDPIQRALRNGRFYEAEALRHVTKLLPAGADILDVGSNIGNHALYFATQTNARRVVVIEPNPLAIAPLMANVVVNGLLGKVDLSYLGIGLSDHDEAGFTMDRHLRNLGATPMRKGDGQLVVRQGDALFADDLFHFVKIDTEGMEIKVLSGLSDLISRCRPLVMVEVQDSNIPQLTDWYTHHNYEPIEEWRVSRDASNYLLQPNG</sequence>
<dbReference type="RefSeq" id="WP_085785951.1">
    <property type="nucleotide sequence ID" value="NZ_CP019937.1"/>
</dbReference>
<dbReference type="GO" id="GO:0008168">
    <property type="term" value="F:methyltransferase activity"/>
    <property type="evidence" value="ECO:0007669"/>
    <property type="project" value="UniProtKB-KW"/>
</dbReference>
<protein>
    <submittedName>
        <fullName evidence="2">Methyltransferase FkbM</fullName>
    </submittedName>
</protein>
<dbReference type="EMBL" id="CP019937">
    <property type="protein sequence ID" value="ARO14393.1"/>
    <property type="molecule type" value="Genomic_DNA"/>
</dbReference>
<name>A0A1W6NZ14_9RHOB</name>
<keyword evidence="3" id="KW-1185">Reference proteome</keyword>
<accession>A0A1W6NZ14</accession>
<dbReference type="AlphaFoldDB" id="A0A1W6NZ14"/>
<proteinExistence type="predicted"/>
<evidence type="ECO:0000313" key="2">
    <source>
        <dbReference type="EMBL" id="ARO14393.1"/>
    </source>
</evidence>
<dbReference type="InterPro" id="IPR029063">
    <property type="entry name" value="SAM-dependent_MTases_sf"/>
</dbReference>
<evidence type="ECO:0000313" key="3">
    <source>
        <dbReference type="Proteomes" id="UP000242447"/>
    </source>
</evidence>
<dbReference type="OrthoDB" id="5679686at2"/>
<dbReference type="NCBIfam" id="TIGR01444">
    <property type="entry name" value="fkbM_fam"/>
    <property type="match status" value="1"/>
</dbReference>
<dbReference type="Pfam" id="PF05050">
    <property type="entry name" value="Methyltransf_21"/>
    <property type="match status" value="1"/>
</dbReference>
<dbReference type="KEGG" id="kro:BVG79_01047"/>
<dbReference type="Proteomes" id="UP000242447">
    <property type="component" value="Chromosome"/>
</dbReference>